<organism evidence="3 4">
    <name type="scientific">Vibrio furnissii</name>
    <dbReference type="NCBI Taxonomy" id="29494"/>
    <lineage>
        <taxon>Bacteria</taxon>
        <taxon>Pseudomonadati</taxon>
        <taxon>Pseudomonadota</taxon>
        <taxon>Gammaproteobacteria</taxon>
        <taxon>Vibrionales</taxon>
        <taxon>Vibrionaceae</taxon>
        <taxon>Vibrio</taxon>
    </lineage>
</organism>
<name>A0A0Q2Y283_VIBFU</name>
<dbReference type="GO" id="GO:0005524">
    <property type="term" value="F:ATP binding"/>
    <property type="evidence" value="ECO:0007669"/>
    <property type="project" value="InterPro"/>
</dbReference>
<dbReference type="Gene3D" id="3.40.50.300">
    <property type="entry name" value="P-loop containing nucleotide triphosphate hydrolases"/>
    <property type="match status" value="1"/>
</dbReference>
<dbReference type="AlphaFoldDB" id="A0A0Q2Y283"/>
<dbReference type="InParanoid" id="A0A0Q2Y283"/>
<protein>
    <recommendedName>
        <fullName evidence="2">ATPase AAA-type core domain-containing protein</fullName>
    </recommendedName>
</protein>
<proteinExistence type="predicted"/>
<dbReference type="EMBL" id="LKHS01000005">
    <property type="protein sequence ID" value="KQH86820.1"/>
    <property type="molecule type" value="Genomic_DNA"/>
</dbReference>
<dbReference type="Pfam" id="PF13304">
    <property type="entry name" value="AAA_21"/>
    <property type="match status" value="1"/>
</dbReference>
<dbReference type="PANTHER" id="PTHR43581:SF2">
    <property type="entry name" value="EXCINUCLEASE ATPASE SUBUNIT"/>
    <property type="match status" value="1"/>
</dbReference>
<comment type="caution">
    <text evidence="3">The sequence shown here is derived from an EMBL/GenBank/DDBJ whole genome shotgun (WGS) entry which is preliminary data.</text>
</comment>
<accession>A0A0Q2Y283</accession>
<dbReference type="InterPro" id="IPR003959">
    <property type="entry name" value="ATPase_AAA_core"/>
</dbReference>
<feature type="region of interest" description="Disordered" evidence="1">
    <location>
        <begin position="74"/>
        <end position="93"/>
    </location>
</feature>
<evidence type="ECO:0000259" key="2">
    <source>
        <dbReference type="Pfam" id="PF13304"/>
    </source>
</evidence>
<dbReference type="InterPro" id="IPR051396">
    <property type="entry name" value="Bact_Antivir_Def_Nuclease"/>
</dbReference>
<gene>
    <name evidence="3" type="ORF">AMR76_06990</name>
</gene>
<reference evidence="3 4" key="1">
    <citation type="submission" date="2015-08" db="EMBL/GenBank/DDBJ databases">
        <title>Antibacterial properties of a collection of Vibrionaceae strains.</title>
        <authorList>
            <person name="Giubergia S."/>
        </authorList>
    </citation>
    <scope>NUCLEOTIDE SEQUENCE [LARGE SCALE GENOMIC DNA]</scope>
    <source>
        <strain evidence="3 4">S0821</strain>
    </source>
</reference>
<dbReference type="RefSeq" id="WP_055465723.1">
    <property type="nucleotide sequence ID" value="NZ_LKHS01000005.1"/>
</dbReference>
<dbReference type="InterPro" id="IPR027417">
    <property type="entry name" value="P-loop_NTPase"/>
</dbReference>
<keyword evidence="4" id="KW-1185">Reference proteome</keyword>
<dbReference type="Proteomes" id="UP000051221">
    <property type="component" value="Unassembled WGS sequence"/>
</dbReference>
<dbReference type="SUPFAM" id="SSF52540">
    <property type="entry name" value="P-loop containing nucleoside triphosphate hydrolases"/>
    <property type="match status" value="1"/>
</dbReference>
<dbReference type="GO" id="GO:0016887">
    <property type="term" value="F:ATP hydrolysis activity"/>
    <property type="evidence" value="ECO:0007669"/>
    <property type="project" value="InterPro"/>
</dbReference>
<feature type="domain" description="ATPase AAA-type core" evidence="2">
    <location>
        <begin position="29"/>
        <end position="312"/>
    </location>
</feature>
<evidence type="ECO:0000313" key="3">
    <source>
        <dbReference type="EMBL" id="KQH86820.1"/>
    </source>
</evidence>
<evidence type="ECO:0000313" key="4">
    <source>
        <dbReference type="Proteomes" id="UP000051221"/>
    </source>
</evidence>
<dbReference type="PANTHER" id="PTHR43581">
    <property type="entry name" value="ATP/GTP PHOSPHATASE"/>
    <property type="match status" value="1"/>
</dbReference>
<sequence length="410" mass="47288">MNRYVEKIYGVVPNTNKEIDIKLNGRNLIITGGNGSGKTCLLREFDRKTDLLIAQKKMADRKTIEKNIKHYEESLKTRQKGTSQYQRDQKNRDNYQKQIDDIDSGLNIAFTDYLSFSSNLDDRKAVLCLFEAQRKSEISSANTAKGLETEKAQIRKNDKNQRLGNNLEQHLVNLRNRRSLAITEDKNHSLADKIDHWFTEFEEDLRQLLEDNTAKLKFNSDTLKFTISQGSKPEYTFQSLSSGYQAIFDIYADLLMRTEYFDITPKELTGIAFIDEIDAHLHVSLQRLIFPFFTKSFPNIQFIVTTHSPFVLMSAKDTIIFDLTKNEQIDEDISLYSHTAVIQGLLGTKTTSARLEEYVNEIATIVNTDNINYERLEVLVRKLRSVENTLDSQSKAFYLMGENALLDKEQ</sequence>
<evidence type="ECO:0000256" key="1">
    <source>
        <dbReference type="SAM" id="MobiDB-lite"/>
    </source>
</evidence>